<keyword evidence="1" id="KW-0732">Signal</keyword>
<gene>
    <name evidence="3" type="ORF">PAECIP111893_02051</name>
</gene>
<feature type="chain" id="PRO_5046884847" description="Copper amine oxidase-like N-terminal domain-containing protein" evidence="1">
    <location>
        <begin position="25"/>
        <end position="459"/>
    </location>
</feature>
<name>A0ABN8G9U1_9BACL</name>
<sequence>MNKASAFLFIFTLLICGLTGSVAAAASSVGEGRQLNGIVDLDYAYDGNGSGIALDKNGTVWYWDGNEPAKRGPSAPGAINVTSRLLLKEDGTVWEWKEGTADIIQVPGLIKIKKIASSRAGSIALDGSGKLWAWGQSCQVAFAVKSKLKQDICMDYRVRDPLLDQPSFVIDGVVDADIHSDLAIVYTDGLIEQLYYGDNVHYGVHVYRLPGPHKAMAISEGAMFTNRGALIVLATDGSLWRGYDGGLEAIAGKSAFKSIDAGVDHPHHSLALDSNGQVWGIVEANTVVSSKLKGLTGIHEIAARPFNSGLALDAQGRVWYWGGADIDFSGKVIPLNTAPKVLPVQRELTVTWNGTTLPLTAAPVLRDNAVLIPMRELFEAFGAKVEYDNGRITATRDGRVIELTVYSKTVIVDGTKAQMSTPPIYVNGRTYVPLRFLSQSLGAAVQWNAALGDASIVLN</sequence>
<comment type="caution">
    <text evidence="3">The sequence shown here is derived from an EMBL/GenBank/DDBJ whole genome shotgun (WGS) entry which is preliminary data.</text>
</comment>
<protein>
    <recommendedName>
        <fullName evidence="2">Copper amine oxidase-like N-terminal domain-containing protein</fullName>
    </recommendedName>
</protein>
<evidence type="ECO:0000256" key="1">
    <source>
        <dbReference type="SAM" id="SignalP"/>
    </source>
</evidence>
<dbReference type="Proteomes" id="UP000838686">
    <property type="component" value="Unassembled WGS sequence"/>
</dbReference>
<proteinExistence type="predicted"/>
<dbReference type="RefSeq" id="WP_236341076.1">
    <property type="nucleotide sequence ID" value="NZ_CAKMMF010000009.1"/>
</dbReference>
<dbReference type="InterPro" id="IPR009091">
    <property type="entry name" value="RCC1/BLIP-II"/>
</dbReference>
<dbReference type="Pfam" id="PF07833">
    <property type="entry name" value="Cu_amine_oxidN1"/>
    <property type="match status" value="1"/>
</dbReference>
<dbReference type="Gene3D" id="3.30.457.10">
    <property type="entry name" value="Copper amine oxidase-like, N-terminal domain"/>
    <property type="match status" value="1"/>
</dbReference>
<accession>A0ABN8G9U1</accession>
<dbReference type="SUPFAM" id="SSF55383">
    <property type="entry name" value="Copper amine oxidase, domain N"/>
    <property type="match status" value="2"/>
</dbReference>
<reference evidence="3" key="1">
    <citation type="submission" date="2022-01" db="EMBL/GenBank/DDBJ databases">
        <authorList>
            <person name="Criscuolo A."/>
        </authorList>
    </citation>
    <scope>NUCLEOTIDE SEQUENCE</scope>
    <source>
        <strain evidence="3">CIP111893</strain>
    </source>
</reference>
<feature type="signal peptide" evidence="1">
    <location>
        <begin position="1"/>
        <end position="24"/>
    </location>
</feature>
<evidence type="ECO:0000313" key="4">
    <source>
        <dbReference type="Proteomes" id="UP000838686"/>
    </source>
</evidence>
<evidence type="ECO:0000313" key="3">
    <source>
        <dbReference type="EMBL" id="CAH1203732.1"/>
    </source>
</evidence>
<dbReference type="EMBL" id="CAKMMF010000009">
    <property type="protein sequence ID" value="CAH1203732.1"/>
    <property type="molecule type" value="Genomic_DNA"/>
</dbReference>
<feature type="domain" description="Copper amine oxidase-like N-terminal" evidence="2">
    <location>
        <begin position="353"/>
        <end position="450"/>
    </location>
</feature>
<keyword evidence="4" id="KW-1185">Reference proteome</keyword>
<evidence type="ECO:0000259" key="2">
    <source>
        <dbReference type="Pfam" id="PF07833"/>
    </source>
</evidence>
<dbReference type="InterPro" id="IPR012854">
    <property type="entry name" value="Cu_amine_oxidase-like_N"/>
</dbReference>
<organism evidence="3 4">
    <name type="scientific">Paenibacillus plantiphilus</name>
    <dbReference type="NCBI Taxonomy" id="2905650"/>
    <lineage>
        <taxon>Bacteria</taxon>
        <taxon>Bacillati</taxon>
        <taxon>Bacillota</taxon>
        <taxon>Bacilli</taxon>
        <taxon>Bacillales</taxon>
        <taxon>Paenibacillaceae</taxon>
        <taxon>Paenibacillus</taxon>
    </lineage>
</organism>
<dbReference type="InterPro" id="IPR036582">
    <property type="entry name" value="Mao_N_sf"/>
</dbReference>
<dbReference type="Gene3D" id="2.130.10.30">
    <property type="entry name" value="Regulator of chromosome condensation 1/beta-lactamase-inhibitor protein II"/>
    <property type="match status" value="2"/>
</dbReference>
<dbReference type="SUPFAM" id="SSF50985">
    <property type="entry name" value="RCC1/BLIP-II"/>
    <property type="match status" value="1"/>
</dbReference>